<reference evidence="1 2" key="1">
    <citation type="submission" date="2010-02" db="EMBL/GenBank/DDBJ databases">
        <authorList>
            <person name="Weinstock G."/>
            <person name="Sodergren E."/>
            <person name="Clifton S."/>
            <person name="Fulton L."/>
            <person name="Fulton B."/>
            <person name="Courtney L."/>
            <person name="Fronick C."/>
            <person name="Harrison M."/>
            <person name="Strong C."/>
            <person name="Farmer C."/>
            <person name="Delahaunty K."/>
            <person name="Markovic C."/>
            <person name="Hall O."/>
            <person name="Minx P."/>
            <person name="Tomlinson C."/>
            <person name="Mitreva M."/>
            <person name="Nelson J."/>
            <person name="Hou S."/>
            <person name="Wollam A."/>
            <person name="Pepin K.H."/>
            <person name="Johnson M."/>
            <person name="Bhonagiri V."/>
            <person name="Zhang X."/>
            <person name="Suruliraj S."/>
            <person name="Warren W."/>
            <person name="Chinwalla A."/>
            <person name="Mardis E.R."/>
            <person name="Wilson R.K."/>
        </authorList>
    </citation>
    <scope>NUCLEOTIDE SEQUENCE [LARGE SCALE GENOMIC DNA]</scope>
    <source>
        <strain evidence="1 2">DSM 2876</strain>
    </source>
</reference>
<dbReference type="eggNOG" id="ENOG50336PB">
    <property type="taxonomic scope" value="Bacteria"/>
</dbReference>
<dbReference type="RefSeq" id="WP_005602409.1">
    <property type="nucleotide sequence ID" value="NZ_GG663522.1"/>
</dbReference>
<organism evidence="1 2">
    <name type="scientific">Eshraghiella crossota DSM 2876</name>
    <dbReference type="NCBI Taxonomy" id="511680"/>
    <lineage>
        <taxon>Bacteria</taxon>
        <taxon>Bacillati</taxon>
        <taxon>Bacillota</taxon>
        <taxon>Clostridia</taxon>
        <taxon>Lachnospirales</taxon>
        <taxon>Lachnospiraceae</taxon>
        <taxon>Eshraghiella</taxon>
    </lineage>
</organism>
<comment type="caution">
    <text evidence="1">The sequence shown here is derived from an EMBL/GenBank/DDBJ whole genome shotgun (WGS) entry which is preliminary data.</text>
</comment>
<dbReference type="GeneID" id="98918968"/>
<evidence type="ECO:0000313" key="1">
    <source>
        <dbReference type="EMBL" id="EFF68736.1"/>
    </source>
</evidence>
<dbReference type="EMBL" id="ABWN01000026">
    <property type="protein sequence ID" value="EFF68736.1"/>
    <property type="molecule type" value="Genomic_DNA"/>
</dbReference>
<protein>
    <submittedName>
        <fullName evidence="1">Uncharacterized protein</fullName>
    </submittedName>
</protein>
<dbReference type="STRING" id="45851.BHV86_03365"/>
<dbReference type="Proteomes" id="UP000006238">
    <property type="component" value="Unassembled WGS sequence"/>
</dbReference>
<accession>D4RZ35</accession>
<dbReference type="HOGENOM" id="CLU_1648981_0_0_9"/>
<proteinExistence type="predicted"/>
<gene>
    <name evidence="1" type="ORF">BUTYVIB_01100</name>
</gene>
<name>D4RZ35_9FIRM</name>
<keyword evidence="2" id="KW-1185">Reference proteome</keyword>
<evidence type="ECO:0000313" key="2">
    <source>
        <dbReference type="Proteomes" id="UP000006238"/>
    </source>
</evidence>
<dbReference type="AlphaFoldDB" id="D4RZ35"/>
<sequence length="160" mass="18858">MNNLTLIGYLKKQIKNNGCGSLSISKLSSYSLEHNELLHHIALYAYLTDKIHLCGKNEALYMECMKIKNNENYIRDCKEYAGIYDAYKEETGEFQKEDEFKAKIRKRILELQKEKSISNYRIYTDLGLNPGNVNSFLKNGDYRKLSLNIVRRIWKYVERI</sequence>